<accession>A0A6L3NHN0</accession>
<proteinExistence type="predicted"/>
<gene>
    <name evidence="1" type="ORF">F7R13_14210</name>
</gene>
<organism evidence="1 2">
    <name type="scientific">Burkholderia territorii</name>
    <dbReference type="NCBI Taxonomy" id="1503055"/>
    <lineage>
        <taxon>Bacteria</taxon>
        <taxon>Pseudomonadati</taxon>
        <taxon>Pseudomonadota</taxon>
        <taxon>Betaproteobacteria</taxon>
        <taxon>Burkholderiales</taxon>
        <taxon>Burkholderiaceae</taxon>
        <taxon>Burkholderia</taxon>
        <taxon>Burkholderia cepacia complex</taxon>
    </lineage>
</organism>
<dbReference type="EMBL" id="VZOL01000158">
    <property type="protein sequence ID" value="KAB0675521.1"/>
    <property type="molecule type" value="Genomic_DNA"/>
</dbReference>
<dbReference type="Proteomes" id="UP000473571">
    <property type="component" value="Unassembled WGS sequence"/>
</dbReference>
<comment type="caution">
    <text evidence="1">The sequence shown here is derived from an EMBL/GenBank/DDBJ whole genome shotgun (WGS) entry which is preliminary data.</text>
</comment>
<dbReference type="AlphaFoldDB" id="A0A6L3NHN0"/>
<protein>
    <submittedName>
        <fullName evidence="1">Uncharacterized protein</fullName>
    </submittedName>
</protein>
<sequence>MPARRYLGPSHLDVSVVASTWSLRKTPGNYCPSAIACGTRTLRRALRSDRSAWPSTRSYRAAYFLQHPCNASADHRAAARDRCVRAALHAIYV</sequence>
<name>A0A6L3NHN0_9BURK</name>
<evidence type="ECO:0000313" key="2">
    <source>
        <dbReference type="Proteomes" id="UP000473571"/>
    </source>
</evidence>
<reference evidence="1 2" key="1">
    <citation type="submission" date="2019-09" db="EMBL/GenBank/DDBJ databases">
        <title>Draft genome sequences of 48 bacterial type strains from the CCUG.</title>
        <authorList>
            <person name="Tunovic T."/>
            <person name="Pineiro-Iglesias B."/>
            <person name="Unosson C."/>
            <person name="Inganas E."/>
            <person name="Ohlen M."/>
            <person name="Cardew S."/>
            <person name="Jensie-Markopoulos S."/>
            <person name="Salva-Serra F."/>
            <person name="Jaen-Luchoro D."/>
            <person name="Karlsson R."/>
            <person name="Svensson-Stadler L."/>
            <person name="Chun J."/>
            <person name="Moore E."/>
        </authorList>
    </citation>
    <scope>NUCLEOTIDE SEQUENCE [LARGE SCALE GENOMIC DNA]</scope>
    <source>
        <strain evidence="1 2">CCUG 65687</strain>
    </source>
</reference>
<evidence type="ECO:0000313" key="1">
    <source>
        <dbReference type="EMBL" id="KAB0675521.1"/>
    </source>
</evidence>